<evidence type="ECO:0000256" key="2">
    <source>
        <dbReference type="ARBA" id="ARBA00023125"/>
    </source>
</evidence>
<comment type="caution">
    <text evidence="5">The sequence shown here is derived from an EMBL/GenBank/DDBJ whole genome shotgun (WGS) entry which is preliminary data.</text>
</comment>
<evidence type="ECO:0000256" key="3">
    <source>
        <dbReference type="ARBA" id="ARBA00023163"/>
    </source>
</evidence>
<dbReference type="OrthoDB" id="9814553at2"/>
<dbReference type="InterPro" id="IPR001387">
    <property type="entry name" value="Cro/C1-type_HTH"/>
</dbReference>
<dbReference type="PANTHER" id="PTHR46797">
    <property type="entry name" value="HTH-TYPE TRANSCRIPTIONAL REGULATOR"/>
    <property type="match status" value="1"/>
</dbReference>
<dbReference type="Proteomes" id="UP000298246">
    <property type="component" value="Unassembled WGS sequence"/>
</dbReference>
<dbReference type="PROSITE" id="PS50943">
    <property type="entry name" value="HTH_CROC1"/>
    <property type="match status" value="1"/>
</dbReference>
<dbReference type="GO" id="GO:0003700">
    <property type="term" value="F:DNA-binding transcription factor activity"/>
    <property type="evidence" value="ECO:0007669"/>
    <property type="project" value="TreeGrafter"/>
</dbReference>
<dbReference type="SUPFAM" id="SSF47413">
    <property type="entry name" value="lambda repressor-like DNA-binding domains"/>
    <property type="match status" value="1"/>
</dbReference>
<dbReference type="PANTHER" id="PTHR46797:SF23">
    <property type="entry name" value="HTH-TYPE TRANSCRIPTIONAL REGULATOR SUTR"/>
    <property type="match status" value="1"/>
</dbReference>
<dbReference type="Gene3D" id="1.10.260.40">
    <property type="entry name" value="lambda repressor-like DNA-binding domains"/>
    <property type="match status" value="1"/>
</dbReference>
<evidence type="ECO:0000313" key="6">
    <source>
        <dbReference type="Proteomes" id="UP000298246"/>
    </source>
</evidence>
<dbReference type="AlphaFoldDB" id="A0A4Y8Q368"/>
<dbReference type="InterPro" id="IPR050807">
    <property type="entry name" value="TransReg_Diox_bact_type"/>
</dbReference>
<evidence type="ECO:0000259" key="4">
    <source>
        <dbReference type="PROSITE" id="PS50943"/>
    </source>
</evidence>
<dbReference type="SMART" id="SM00530">
    <property type="entry name" value="HTH_XRE"/>
    <property type="match status" value="1"/>
</dbReference>
<keyword evidence="1" id="KW-0805">Transcription regulation</keyword>
<gene>
    <name evidence="5" type="ORF">B5M42_10315</name>
</gene>
<feature type="domain" description="HTH cro/C1-type" evidence="4">
    <location>
        <begin position="12"/>
        <end position="66"/>
    </location>
</feature>
<accession>A0A4Y8Q368</accession>
<keyword evidence="6" id="KW-1185">Reference proteome</keyword>
<dbReference type="GO" id="GO:0003677">
    <property type="term" value="F:DNA binding"/>
    <property type="evidence" value="ECO:0007669"/>
    <property type="project" value="UniProtKB-KW"/>
</dbReference>
<protein>
    <recommendedName>
        <fullName evidence="4">HTH cro/C1-type domain-containing protein</fullName>
    </recommendedName>
</protein>
<keyword evidence="2" id="KW-0238">DNA-binding</keyword>
<organism evidence="5 6">
    <name type="scientific">Paenibacillus athensensis</name>
    <dbReference type="NCBI Taxonomy" id="1967502"/>
    <lineage>
        <taxon>Bacteria</taxon>
        <taxon>Bacillati</taxon>
        <taxon>Bacillota</taxon>
        <taxon>Bacilli</taxon>
        <taxon>Bacillales</taxon>
        <taxon>Paenibacillaceae</taxon>
        <taxon>Paenibacillus</taxon>
    </lineage>
</organism>
<dbReference type="CDD" id="cd00093">
    <property type="entry name" value="HTH_XRE"/>
    <property type="match status" value="1"/>
</dbReference>
<keyword evidence="3" id="KW-0804">Transcription</keyword>
<evidence type="ECO:0000256" key="1">
    <source>
        <dbReference type="ARBA" id="ARBA00023015"/>
    </source>
</evidence>
<evidence type="ECO:0000313" key="5">
    <source>
        <dbReference type="EMBL" id="TFE88308.1"/>
    </source>
</evidence>
<proteinExistence type="predicted"/>
<reference evidence="5 6" key="1">
    <citation type="submission" date="2017-03" db="EMBL/GenBank/DDBJ databases">
        <title>Isolation of Levoglucosan Utilizing Bacteria.</title>
        <authorList>
            <person name="Arya A.S."/>
        </authorList>
    </citation>
    <scope>NUCLEOTIDE SEQUENCE [LARGE SCALE GENOMIC DNA]</scope>
    <source>
        <strain evidence="5 6">MEC069</strain>
    </source>
</reference>
<sequence>MEDTKKRLGRKVKELRLKLGLTQEELAERADLHHNYIGLIEHGKKNVTLHVLQRVASGLRVEPGHLFQFEQEELPLPLVQLQALLQHQSEEDLVFLLAHIEHMLKWRVAAGKS</sequence>
<dbReference type="Pfam" id="PF01381">
    <property type="entry name" value="HTH_3"/>
    <property type="match status" value="1"/>
</dbReference>
<dbReference type="GO" id="GO:0005829">
    <property type="term" value="C:cytosol"/>
    <property type="evidence" value="ECO:0007669"/>
    <property type="project" value="TreeGrafter"/>
</dbReference>
<dbReference type="RefSeq" id="WP_134752416.1">
    <property type="nucleotide sequence ID" value="NZ_MYFO02000004.1"/>
</dbReference>
<name>A0A4Y8Q368_9BACL</name>
<dbReference type="EMBL" id="MYFO01000010">
    <property type="protein sequence ID" value="TFE88308.1"/>
    <property type="molecule type" value="Genomic_DNA"/>
</dbReference>
<dbReference type="InterPro" id="IPR010982">
    <property type="entry name" value="Lambda_DNA-bd_dom_sf"/>
</dbReference>